<dbReference type="Gene3D" id="3.30.1870.10">
    <property type="entry name" value="EreA-like, domain 2"/>
    <property type="match status" value="1"/>
</dbReference>
<proteinExistence type="predicted"/>
<dbReference type="Pfam" id="PF05139">
    <property type="entry name" value="Erythro_esteras"/>
    <property type="match status" value="1"/>
</dbReference>
<evidence type="ECO:0000313" key="1">
    <source>
        <dbReference type="EMBL" id="QNR23921.1"/>
    </source>
</evidence>
<dbReference type="Proteomes" id="UP000516305">
    <property type="component" value="Chromosome"/>
</dbReference>
<dbReference type="PANTHER" id="PTHR31299">
    <property type="entry name" value="ESTERASE, PUTATIVE (AFU_ORTHOLOGUE AFUA_1G05850)-RELATED"/>
    <property type="match status" value="1"/>
</dbReference>
<sequence length="410" mass="47875">MKYIYSFLFLGILSSLISSQCNSELKNYSVGFKEIKASSFSFLDSALNEVRIVGYGEDTHGTAEFTLLAEELMAYLKQVHGFNILIIETGFGEGKYLNDYIQGRRDDLINILREHNSSWRYQTKEFCHLMNRLKEYNKSHSDKIYIYGCEMQYVISDVNRIREYLSLVDSDYEIYGFEKHLWQAMEESEKSNYYISYTKLKRHFSDSYETFVSKTSEREFILAYQHIAVLGQFVSAIIQSTEQRKHDFRDVYMGENIQWILNYHGEQLKALYWAHNAHVGDWVDNGIVDVAGHQLRKMYGNAYFNIATDFGTGEFLAFSQDFKMETYRYDSVFENTFTRCLQNLGSPNTFLNIRKARENQNLAEYLNSEFTTMSGAGAQARKSKTETKEIGKAFDALIYLNKSSKINWME</sequence>
<dbReference type="Gene3D" id="3.40.1660.10">
    <property type="entry name" value="EreA-like (biosynthetic domain)"/>
    <property type="match status" value="1"/>
</dbReference>
<dbReference type="InterPro" id="IPR007815">
    <property type="entry name" value="Emycin_Estase"/>
</dbReference>
<dbReference type="RefSeq" id="WP_210758457.1">
    <property type="nucleotide sequence ID" value="NZ_CP060139.1"/>
</dbReference>
<dbReference type="CDD" id="cd14728">
    <property type="entry name" value="Ere-like"/>
    <property type="match status" value="1"/>
</dbReference>
<dbReference type="AlphaFoldDB" id="A0A7H0VDX3"/>
<dbReference type="Gene3D" id="1.20.1440.30">
    <property type="entry name" value="Biosynthetic Protein domain"/>
    <property type="match status" value="1"/>
</dbReference>
<dbReference type="EMBL" id="CP060139">
    <property type="protein sequence ID" value="QNR23921.1"/>
    <property type="molecule type" value="Genomic_DNA"/>
</dbReference>
<evidence type="ECO:0000313" key="2">
    <source>
        <dbReference type="Proteomes" id="UP000516305"/>
    </source>
</evidence>
<dbReference type="SUPFAM" id="SSF159501">
    <property type="entry name" value="EreA/ChaN-like"/>
    <property type="match status" value="1"/>
</dbReference>
<organism evidence="1 2">
    <name type="scientific">Croceimicrobium hydrocarbonivorans</name>
    <dbReference type="NCBI Taxonomy" id="2761580"/>
    <lineage>
        <taxon>Bacteria</taxon>
        <taxon>Pseudomonadati</taxon>
        <taxon>Bacteroidota</taxon>
        <taxon>Flavobacteriia</taxon>
        <taxon>Flavobacteriales</taxon>
        <taxon>Owenweeksiaceae</taxon>
        <taxon>Croceimicrobium</taxon>
    </lineage>
</organism>
<reference evidence="1 2" key="1">
    <citation type="submission" date="2020-08" db="EMBL/GenBank/DDBJ databases">
        <title>Croceimicrobium hydrocarbonivorans gen. nov., sp. nov., a novel marine bacterium isolated from a bacterial consortium that degrades polyethylene terephthalate.</title>
        <authorList>
            <person name="Liu R."/>
        </authorList>
    </citation>
    <scope>NUCLEOTIDE SEQUENCE [LARGE SCALE GENOMIC DNA]</scope>
    <source>
        <strain evidence="1 2">A20-9</strain>
    </source>
</reference>
<dbReference type="GO" id="GO:0046677">
    <property type="term" value="P:response to antibiotic"/>
    <property type="evidence" value="ECO:0007669"/>
    <property type="project" value="InterPro"/>
</dbReference>
<dbReference type="KEGG" id="chyd:H4K34_16315"/>
<dbReference type="InterPro" id="IPR052036">
    <property type="entry name" value="Hydrolase/PRTase-associated"/>
</dbReference>
<dbReference type="PANTHER" id="PTHR31299:SF0">
    <property type="entry name" value="ESTERASE, PUTATIVE (AFU_ORTHOLOGUE AFUA_1G05850)-RELATED"/>
    <property type="match status" value="1"/>
</dbReference>
<protein>
    <submittedName>
        <fullName evidence="1">Erythromycin esterase family protein</fullName>
    </submittedName>
</protein>
<name>A0A7H0VDX3_9FLAO</name>
<keyword evidence="2" id="KW-1185">Reference proteome</keyword>
<gene>
    <name evidence="1" type="ORF">H4K34_16315</name>
</gene>
<accession>A0A7H0VDX3</accession>